<accession>A0A8H4UFT3</accession>
<gene>
    <name evidence="1" type="ORF">FZEAL_7781</name>
</gene>
<dbReference type="Proteomes" id="UP000635477">
    <property type="component" value="Unassembled WGS sequence"/>
</dbReference>
<dbReference type="EMBL" id="JABEYC010000642">
    <property type="protein sequence ID" value="KAF4975433.1"/>
    <property type="molecule type" value="Genomic_DNA"/>
</dbReference>
<reference evidence="1" key="2">
    <citation type="submission" date="2020-05" db="EMBL/GenBank/DDBJ databases">
        <authorList>
            <person name="Kim H.-S."/>
            <person name="Proctor R.H."/>
            <person name="Brown D.W."/>
        </authorList>
    </citation>
    <scope>NUCLEOTIDE SEQUENCE</scope>
    <source>
        <strain evidence="1">NRRL 22465</strain>
    </source>
</reference>
<sequence length="227" mass="24313">MFPQDELDETLDRSVPVDVSIGPSVEMTDGPGGIKGVVMIENVKEDVGGIRDTVGAVVDSEVGESSSVQVDQSNKELDCDRDEEDKLWLSLETFNREDVNVGNTVGIEPLVMSVKVPVGGIPPGKTVTTEPPAIVVTVKDPEAPRDVVLTGRALELNRASDAVCVTLAETTGPDWSKLLLALEVDVEMMDEFVMNEVSVGADTPPVAWRVLEIVAVDEITETTVDLV</sequence>
<reference evidence="1" key="1">
    <citation type="journal article" date="2020" name="BMC Genomics">
        <title>Correction to: Identification and distribution of gene clusters required for synthesis of sphingolipid metabolism inhibitors in diverse species of the filamentous fungus Fusarium.</title>
        <authorList>
            <person name="Kim H.S."/>
            <person name="Lohmar J.M."/>
            <person name="Busman M."/>
            <person name="Brown D.W."/>
            <person name="Naumann T.A."/>
            <person name="Divon H.H."/>
            <person name="Lysoe E."/>
            <person name="Uhlig S."/>
            <person name="Proctor R.H."/>
        </authorList>
    </citation>
    <scope>NUCLEOTIDE SEQUENCE</scope>
    <source>
        <strain evidence="1">NRRL 22465</strain>
    </source>
</reference>
<keyword evidence="2" id="KW-1185">Reference proteome</keyword>
<name>A0A8H4UFT3_9HYPO</name>
<dbReference type="AlphaFoldDB" id="A0A8H4UFT3"/>
<organism evidence="1 2">
    <name type="scientific">Fusarium zealandicum</name>
    <dbReference type="NCBI Taxonomy" id="1053134"/>
    <lineage>
        <taxon>Eukaryota</taxon>
        <taxon>Fungi</taxon>
        <taxon>Dikarya</taxon>
        <taxon>Ascomycota</taxon>
        <taxon>Pezizomycotina</taxon>
        <taxon>Sordariomycetes</taxon>
        <taxon>Hypocreomycetidae</taxon>
        <taxon>Hypocreales</taxon>
        <taxon>Nectriaceae</taxon>
        <taxon>Fusarium</taxon>
        <taxon>Fusarium staphyleae species complex</taxon>
    </lineage>
</organism>
<protein>
    <submittedName>
        <fullName evidence="1">Uncharacterized protein</fullName>
    </submittedName>
</protein>
<proteinExistence type="predicted"/>
<comment type="caution">
    <text evidence="1">The sequence shown here is derived from an EMBL/GenBank/DDBJ whole genome shotgun (WGS) entry which is preliminary data.</text>
</comment>
<evidence type="ECO:0000313" key="2">
    <source>
        <dbReference type="Proteomes" id="UP000635477"/>
    </source>
</evidence>
<evidence type="ECO:0000313" key="1">
    <source>
        <dbReference type="EMBL" id="KAF4975433.1"/>
    </source>
</evidence>